<dbReference type="GO" id="GO:0008476">
    <property type="term" value="F:protein-tyrosine sulfotransferase activity"/>
    <property type="evidence" value="ECO:0007669"/>
    <property type="project" value="InterPro"/>
</dbReference>
<dbReference type="RefSeq" id="WP_072892885.1">
    <property type="nucleotide sequence ID" value="NZ_FQWZ01000001.1"/>
</dbReference>
<evidence type="ECO:0000313" key="3">
    <source>
        <dbReference type="Proteomes" id="UP000199758"/>
    </source>
</evidence>
<gene>
    <name evidence="2" type="ORF">SAMN04488068_0247</name>
</gene>
<dbReference type="PANTHER" id="PTHR12788">
    <property type="entry name" value="PROTEIN-TYROSINE SULFOTRANSFERASE 2"/>
    <property type="match status" value="1"/>
</dbReference>
<keyword evidence="1 2" id="KW-0808">Transferase</keyword>
<sequence>MGADAQYGNLVSRLLLADQWENQHVVTLPAPPARVAVMKLLSRTLLRSRIDGVEIKAPIFIIGTPRCGSTMLQDLLSAHPAIGYFTHAMGSFVDPTLYRAVDWMSRHSGLSVRGERYLKDSVFVDTYSPSEAMRFWLEQLQLDPYALTWPRRRIADFQPEQIDSIRRTIRYVLACFNGGRGMRFLNKSPALLTEVLLLQDIFPDARFIHLVRDGRMVANSLLKLNQRQREQDLKVDHPLFRAKPFIPYPRVPGLEQAIAQYGVDDLRVTATVWDSSVKLVDEFRPHLPHFHQLRYEDFVAAPRTELAALLEFCGLDMPDASHRVFHDKLGQVGVVAHQNQYSGFDVVETIAGGSLRRYGYID</sequence>
<evidence type="ECO:0000256" key="1">
    <source>
        <dbReference type="ARBA" id="ARBA00022679"/>
    </source>
</evidence>
<dbReference type="Proteomes" id="UP000199758">
    <property type="component" value="Unassembled WGS sequence"/>
</dbReference>
<dbReference type="Gene3D" id="3.40.50.300">
    <property type="entry name" value="P-loop containing nucleotide triphosphate hydrolases"/>
    <property type="match status" value="1"/>
</dbReference>
<reference evidence="2 3" key="1">
    <citation type="submission" date="2016-11" db="EMBL/GenBank/DDBJ databases">
        <authorList>
            <person name="Jaros S."/>
            <person name="Januszkiewicz K."/>
            <person name="Wedrychowicz H."/>
        </authorList>
    </citation>
    <scope>NUCLEOTIDE SEQUENCE [LARGE SCALE GENOMIC DNA]</scope>
    <source>
        <strain evidence="2 3">CGMCC 1.7049</strain>
    </source>
</reference>
<evidence type="ECO:0000313" key="2">
    <source>
        <dbReference type="EMBL" id="SHG45101.1"/>
    </source>
</evidence>
<keyword evidence="3" id="KW-1185">Reference proteome</keyword>
<protein>
    <submittedName>
        <fullName evidence="2">Sulfotransferase family protein</fullName>
    </submittedName>
</protein>
<dbReference type="OrthoDB" id="9815894at2"/>
<dbReference type="Pfam" id="PF13469">
    <property type="entry name" value="Sulfotransfer_3"/>
    <property type="match status" value="1"/>
</dbReference>
<dbReference type="EMBL" id="FQWZ01000001">
    <property type="protein sequence ID" value="SHG45101.1"/>
    <property type="molecule type" value="Genomic_DNA"/>
</dbReference>
<accession>A0A1M5JX25</accession>
<dbReference type="STRING" id="490188.SAMN04488068_0247"/>
<organism evidence="2 3">
    <name type="scientific">Hydrocarboniphaga daqingensis</name>
    <dbReference type="NCBI Taxonomy" id="490188"/>
    <lineage>
        <taxon>Bacteria</taxon>
        <taxon>Pseudomonadati</taxon>
        <taxon>Pseudomonadota</taxon>
        <taxon>Gammaproteobacteria</taxon>
        <taxon>Nevskiales</taxon>
        <taxon>Nevskiaceae</taxon>
        <taxon>Hydrocarboniphaga</taxon>
    </lineage>
</organism>
<dbReference type="InterPro" id="IPR027417">
    <property type="entry name" value="P-loop_NTPase"/>
</dbReference>
<dbReference type="AlphaFoldDB" id="A0A1M5JX25"/>
<dbReference type="SUPFAM" id="SSF52540">
    <property type="entry name" value="P-loop containing nucleoside triphosphate hydrolases"/>
    <property type="match status" value="1"/>
</dbReference>
<name>A0A1M5JX25_9GAMM</name>
<proteinExistence type="predicted"/>
<dbReference type="PANTHER" id="PTHR12788:SF10">
    <property type="entry name" value="PROTEIN-TYROSINE SULFOTRANSFERASE"/>
    <property type="match status" value="1"/>
</dbReference>
<dbReference type="InterPro" id="IPR026634">
    <property type="entry name" value="TPST-like"/>
</dbReference>